<dbReference type="Proteomes" id="UP000186364">
    <property type="component" value="Unassembled WGS sequence"/>
</dbReference>
<feature type="domain" description="Flagellar hook-associated protein FlgK helical" evidence="8">
    <location>
        <begin position="101"/>
        <end position="310"/>
    </location>
</feature>
<proteinExistence type="inferred from homology"/>
<accession>A0A1Q9ARW6</accession>
<dbReference type="GO" id="GO:0044780">
    <property type="term" value="P:bacterial-type flagellum assembly"/>
    <property type="evidence" value="ECO:0007669"/>
    <property type="project" value="InterPro"/>
</dbReference>
<dbReference type="Pfam" id="PF22638">
    <property type="entry name" value="FlgK_D1"/>
    <property type="match status" value="1"/>
</dbReference>
<dbReference type="GO" id="GO:0009424">
    <property type="term" value="C:bacterial-type flagellum hook"/>
    <property type="evidence" value="ECO:0007669"/>
    <property type="project" value="InterPro"/>
</dbReference>
<dbReference type="NCBIfam" id="TIGR02492">
    <property type="entry name" value="flgK_ends"/>
    <property type="match status" value="1"/>
</dbReference>
<dbReference type="Pfam" id="PF06429">
    <property type="entry name" value="Flg_bbr_C"/>
    <property type="match status" value="1"/>
</dbReference>
<dbReference type="AlphaFoldDB" id="A0A1Q9ARW6"/>
<dbReference type="GO" id="GO:0005198">
    <property type="term" value="F:structural molecule activity"/>
    <property type="evidence" value="ECO:0007669"/>
    <property type="project" value="InterPro"/>
</dbReference>
<keyword evidence="9" id="KW-0966">Cell projection</keyword>
<evidence type="ECO:0000256" key="2">
    <source>
        <dbReference type="ARBA" id="ARBA00004613"/>
    </source>
</evidence>
<dbReference type="SUPFAM" id="SSF64518">
    <property type="entry name" value="Phase 1 flagellin"/>
    <property type="match status" value="1"/>
</dbReference>
<evidence type="ECO:0000256" key="5">
    <source>
        <dbReference type="ARBA" id="ARBA00022525"/>
    </source>
</evidence>
<organism evidence="9 10">
    <name type="scientific">Xaviernesmea oryzae</name>
    <dbReference type="NCBI Taxonomy" id="464029"/>
    <lineage>
        <taxon>Bacteria</taxon>
        <taxon>Pseudomonadati</taxon>
        <taxon>Pseudomonadota</taxon>
        <taxon>Alphaproteobacteria</taxon>
        <taxon>Hyphomicrobiales</taxon>
        <taxon>Rhizobiaceae</taxon>
        <taxon>Rhizobium/Agrobacterium group</taxon>
        <taxon>Xaviernesmea</taxon>
    </lineage>
</organism>
<protein>
    <recommendedName>
        <fullName evidence="4">Flagellar hook-associated protein 1</fullName>
    </recommendedName>
</protein>
<evidence type="ECO:0000259" key="7">
    <source>
        <dbReference type="Pfam" id="PF06429"/>
    </source>
</evidence>
<comment type="similarity">
    <text evidence="3">Belongs to the flagella basal body rod proteins family.</text>
</comment>
<dbReference type="GO" id="GO:0005576">
    <property type="term" value="C:extracellular region"/>
    <property type="evidence" value="ECO:0007669"/>
    <property type="project" value="UniProtKB-SubCell"/>
</dbReference>
<dbReference type="EMBL" id="MKIP01000058">
    <property type="protein sequence ID" value="OLP58167.1"/>
    <property type="molecule type" value="Genomic_DNA"/>
</dbReference>
<comment type="subcellular location">
    <subcellularLocation>
        <location evidence="1">Bacterial flagellum</location>
    </subcellularLocation>
    <subcellularLocation>
        <location evidence="2">Secreted</location>
    </subcellularLocation>
</comment>
<keyword evidence="6" id="KW-0975">Bacterial flagellum</keyword>
<evidence type="ECO:0000256" key="6">
    <source>
        <dbReference type="ARBA" id="ARBA00023143"/>
    </source>
</evidence>
<comment type="caution">
    <text evidence="9">The sequence shown here is derived from an EMBL/GenBank/DDBJ whole genome shotgun (WGS) entry which is preliminary data.</text>
</comment>
<dbReference type="InterPro" id="IPR002371">
    <property type="entry name" value="FlgK"/>
</dbReference>
<dbReference type="InterPro" id="IPR010930">
    <property type="entry name" value="Flg_bb/hook_C_dom"/>
</dbReference>
<evidence type="ECO:0000313" key="9">
    <source>
        <dbReference type="EMBL" id="OLP58167.1"/>
    </source>
</evidence>
<keyword evidence="9" id="KW-0282">Flagellum</keyword>
<evidence type="ECO:0000256" key="4">
    <source>
        <dbReference type="ARBA" id="ARBA00016244"/>
    </source>
</evidence>
<keyword evidence="5" id="KW-0964">Secreted</keyword>
<gene>
    <name evidence="9" type="ORF">BJF93_05950</name>
</gene>
<name>A0A1Q9ARW6_9HYPH</name>
<keyword evidence="10" id="KW-1185">Reference proteome</keyword>
<feature type="domain" description="Flagellar basal-body/hook protein C-terminal" evidence="7">
    <location>
        <begin position="431"/>
        <end position="467"/>
    </location>
</feature>
<keyword evidence="9" id="KW-0969">Cilium</keyword>
<dbReference type="RefSeq" id="WP_075629373.1">
    <property type="nucleotide sequence ID" value="NZ_FOAM01000013.1"/>
</dbReference>
<evidence type="ECO:0000256" key="1">
    <source>
        <dbReference type="ARBA" id="ARBA00004365"/>
    </source>
</evidence>
<dbReference type="OrthoDB" id="7181295at2"/>
<evidence type="ECO:0000313" key="10">
    <source>
        <dbReference type="Proteomes" id="UP000186364"/>
    </source>
</evidence>
<sequence length="470" mass="49457">MSLSSAINTAQQIFSNTAQQTSVLSKNMSNANNADYNRRSAILSTSANGAEVVTIQRAQSDALLKQKLASSASSSGQDALMNGLDEIRMALGGNEYSTAPATYLNKFRDSLQTLASTPSSRTTAANTVSAATDLANSLNTVSDTVQKMRANADADISTAVNKLNSLLTDFDKANRDVQSATATHSDPNDALDQRDKLLGQISEIVGISTVTRGNNDMVLYTSDGTVLYENSPRQVTFQASSGYDAHVTGNAIYVDGIAMKPGAGADTSAQGSLPALLQLRDQVLPKLQSQLDEIARGLVNTFKEGTAQGLFTATPLTSGTTVGFANSIKVNSAAVSNPFLLRDGGFSGSAANQNPSNNSGFSTLVDSFVTALGAKVTFDPATDLTSQTSLLSYATESVGWVESLRSTASTANDNKSALLTRTQETLSNLTGVNMNEELSLMLDLEQSYKASAKLLTTVDEMIKSLLDAVR</sequence>
<dbReference type="PANTHER" id="PTHR30033:SF1">
    <property type="entry name" value="FLAGELLAR HOOK-ASSOCIATED PROTEIN 1"/>
    <property type="match status" value="1"/>
</dbReference>
<evidence type="ECO:0000259" key="8">
    <source>
        <dbReference type="Pfam" id="PF22638"/>
    </source>
</evidence>
<dbReference type="InterPro" id="IPR053927">
    <property type="entry name" value="FlgK_helical"/>
</dbReference>
<dbReference type="PANTHER" id="PTHR30033">
    <property type="entry name" value="FLAGELLAR HOOK-ASSOCIATED PROTEIN 1"/>
    <property type="match status" value="1"/>
</dbReference>
<evidence type="ECO:0000256" key="3">
    <source>
        <dbReference type="ARBA" id="ARBA00009677"/>
    </source>
</evidence>
<reference evidence="9 10" key="1">
    <citation type="submission" date="2016-09" db="EMBL/GenBank/DDBJ databases">
        <title>Rhizobium sp. nov., a novel species isolated from the rice rhizosphere.</title>
        <authorList>
            <person name="Zhao J."/>
            <person name="Zhang X."/>
        </authorList>
    </citation>
    <scope>NUCLEOTIDE SEQUENCE [LARGE SCALE GENOMIC DNA]</scope>
    <source>
        <strain evidence="9 10">1.7048</strain>
    </source>
</reference>